<organism evidence="2 3">
    <name type="scientific">Sunxiuqinia elliptica</name>
    <dbReference type="NCBI Taxonomy" id="655355"/>
    <lineage>
        <taxon>Bacteria</taxon>
        <taxon>Pseudomonadati</taxon>
        <taxon>Bacteroidota</taxon>
        <taxon>Bacteroidia</taxon>
        <taxon>Marinilabiliales</taxon>
        <taxon>Prolixibacteraceae</taxon>
        <taxon>Sunxiuqinia</taxon>
    </lineage>
</organism>
<dbReference type="STRING" id="655355.SAMN05216283_104179"/>
<gene>
    <name evidence="2" type="ORF">SAMN05216283_104179</name>
</gene>
<evidence type="ECO:0000259" key="1">
    <source>
        <dbReference type="Pfam" id="PF14302"/>
    </source>
</evidence>
<dbReference type="PROSITE" id="PS51257">
    <property type="entry name" value="PROKAR_LIPOPROTEIN"/>
    <property type="match status" value="1"/>
</dbReference>
<accession>A0A1I2HMF4</accession>
<sequence>MKKNLLAVLVIMAAFLISCEKEDNISFAKMRINHYQQPVNMQELYTGLSFKVQEGSQIGKEEWYGFSNRISGFEYELGYIYDIVVQKEKIENPMVDMPSVKYSLVKVNSKSKVPQETTFTITLAINYFNGFESLVVENESSNYTLLGETEIDCGELCDALEENIKNENGMVGTFKHIDRKTIQLLELEVQEDY</sequence>
<dbReference type="InterPro" id="IPR025485">
    <property type="entry name" value="DUF4377"/>
</dbReference>
<evidence type="ECO:0000313" key="3">
    <source>
        <dbReference type="Proteomes" id="UP000198964"/>
    </source>
</evidence>
<dbReference type="RefSeq" id="WP_093919858.1">
    <property type="nucleotide sequence ID" value="NZ_FONW01000004.1"/>
</dbReference>
<dbReference type="Pfam" id="PF14302">
    <property type="entry name" value="DUF4377"/>
    <property type="match status" value="1"/>
</dbReference>
<evidence type="ECO:0000313" key="2">
    <source>
        <dbReference type="EMBL" id="SFF31284.1"/>
    </source>
</evidence>
<keyword evidence="3" id="KW-1185">Reference proteome</keyword>
<proteinExistence type="predicted"/>
<protein>
    <recommendedName>
        <fullName evidence="1">DUF4377 domain-containing protein</fullName>
    </recommendedName>
</protein>
<feature type="domain" description="DUF4377" evidence="1">
    <location>
        <begin position="50"/>
        <end position="110"/>
    </location>
</feature>
<dbReference type="Proteomes" id="UP000198964">
    <property type="component" value="Unassembled WGS sequence"/>
</dbReference>
<dbReference type="EMBL" id="FONW01000004">
    <property type="protein sequence ID" value="SFF31284.1"/>
    <property type="molecule type" value="Genomic_DNA"/>
</dbReference>
<reference evidence="2 3" key="1">
    <citation type="submission" date="2016-10" db="EMBL/GenBank/DDBJ databases">
        <authorList>
            <person name="de Groot N.N."/>
        </authorList>
    </citation>
    <scope>NUCLEOTIDE SEQUENCE [LARGE SCALE GENOMIC DNA]</scope>
    <source>
        <strain evidence="2 3">CGMCC 1.9156</strain>
    </source>
</reference>
<dbReference type="AlphaFoldDB" id="A0A1I2HMF4"/>
<name>A0A1I2HMF4_9BACT</name>